<dbReference type="PANTHER" id="PTHR34582:SF6">
    <property type="entry name" value="UPF0702 TRANSMEMBRANE PROTEIN YCAP"/>
    <property type="match status" value="1"/>
</dbReference>
<evidence type="ECO:0000313" key="9">
    <source>
        <dbReference type="EMBL" id="NBI28681.1"/>
    </source>
</evidence>
<accession>A0A6N9PYT0</accession>
<evidence type="ECO:0000259" key="8">
    <source>
        <dbReference type="Pfam" id="PF04239"/>
    </source>
</evidence>
<dbReference type="Proteomes" id="UP000448943">
    <property type="component" value="Unassembled WGS sequence"/>
</dbReference>
<dbReference type="Gene3D" id="3.30.240.20">
    <property type="entry name" value="bsu07140 like domains"/>
    <property type="match status" value="2"/>
</dbReference>
<protein>
    <submittedName>
        <fullName evidence="9">DUF421 domain-containing protein</fullName>
    </submittedName>
</protein>
<comment type="caution">
    <text evidence="9">The sequence shown here is derived from an EMBL/GenBank/DDBJ whole genome shotgun (WGS) entry which is preliminary data.</text>
</comment>
<dbReference type="OrthoDB" id="9778331at2"/>
<dbReference type="GO" id="GO:0005886">
    <property type="term" value="C:plasma membrane"/>
    <property type="evidence" value="ECO:0007669"/>
    <property type="project" value="UniProtKB-SubCell"/>
</dbReference>
<dbReference type="AlphaFoldDB" id="A0A6N9PYT0"/>
<evidence type="ECO:0000256" key="4">
    <source>
        <dbReference type="ARBA" id="ARBA00022692"/>
    </source>
</evidence>
<organism evidence="9 10">
    <name type="scientific">Chengkuizengella marina</name>
    <dbReference type="NCBI Taxonomy" id="2507566"/>
    <lineage>
        <taxon>Bacteria</taxon>
        <taxon>Bacillati</taxon>
        <taxon>Bacillota</taxon>
        <taxon>Bacilli</taxon>
        <taxon>Bacillales</taxon>
        <taxon>Paenibacillaceae</taxon>
        <taxon>Chengkuizengella</taxon>
    </lineage>
</organism>
<evidence type="ECO:0000256" key="6">
    <source>
        <dbReference type="ARBA" id="ARBA00023136"/>
    </source>
</evidence>
<dbReference type="InterPro" id="IPR023090">
    <property type="entry name" value="UPF0702_alpha/beta_dom_sf"/>
</dbReference>
<keyword evidence="5 7" id="KW-1133">Transmembrane helix</keyword>
<dbReference type="Pfam" id="PF04239">
    <property type="entry name" value="DUF421"/>
    <property type="match status" value="1"/>
</dbReference>
<keyword evidence="4 7" id="KW-0812">Transmembrane</keyword>
<comment type="similarity">
    <text evidence="2">Belongs to the UPF0702 family.</text>
</comment>
<feature type="domain" description="YetF C-terminal" evidence="8">
    <location>
        <begin position="85"/>
        <end position="217"/>
    </location>
</feature>
<dbReference type="PANTHER" id="PTHR34582">
    <property type="entry name" value="UPF0702 TRANSMEMBRANE PROTEIN YCAP"/>
    <property type="match status" value="1"/>
</dbReference>
<gene>
    <name evidence="9" type="ORF">ERL59_06900</name>
</gene>
<evidence type="ECO:0000256" key="1">
    <source>
        <dbReference type="ARBA" id="ARBA00004651"/>
    </source>
</evidence>
<keyword evidence="6 7" id="KW-0472">Membrane</keyword>
<evidence type="ECO:0000256" key="7">
    <source>
        <dbReference type="SAM" id="Phobius"/>
    </source>
</evidence>
<reference evidence="9 10" key="1">
    <citation type="submission" date="2019-01" db="EMBL/GenBank/DDBJ databases">
        <title>Chengkuizengella sp. nov., isolated from deep-sea sediment of East Pacific Ocean.</title>
        <authorList>
            <person name="Yang J."/>
            <person name="Lai Q."/>
            <person name="Shao Z."/>
        </authorList>
    </citation>
    <scope>NUCLEOTIDE SEQUENCE [LARGE SCALE GENOMIC DNA]</scope>
    <source>
        <strain evidence="9 10">YPA3-1-1</strain>
    </source>
</reference>
<keyword evidence="3" id="KW-1003">Cell membrane</keyword>
<sequence>MDYVKDFLIVALRVITIFPLLLFIALYMGKRSVGEIPVFDFLIVIALGAVVGADIADPKIEHLPTILAIILIGLLQRIVSTLMIKSRKIGKWVTFEPTVVIHNGNVLKENLKKERYSIDNILQMLREKDIFNIEDVEMAILESSGKLSVYKKPMKSTVTLEDLGLNLKYNKFSYPIILDGIVSEKVLAYIQKDMKWLENELLHQSVQKEDVFFASVNENLEIHVSKNLPTQIPPIEH</sequence>
<keyword evidence="10" id="KW-1185">Reference proteome</keyword>
<evidence type="ECO:0000256" key="2">
    <source>
        <dbReference type="ARBA" id="ARBA00006448"/>
    </source>
</evidence>
<evidence type="ECO:0000256" key="5">
    <source>
        <dbReference type="ARBA" id="ARBA00022989"/>
    </source>
</evidence>
<feature type="transmembrane region" description="Helical" evidence="7">
    <location>
        <begin position="38"/>
        <end position="56"/>
    </location>
</feature>
<dbReference type="EMBL" id="SIJB01000017">
    <property type="protein sequence ID" value="NBI28681.1"/>
    <property type="molecule type" value="Genomic_DNA"/>
</dbReference>
<dbReference type="RefSeq" id="WP_160645476.1">
    <property type="nucleotide sequence ID" value="NZ_SIJB01000017.1"/>
</dbReference>
<evidence type="ECO:0000256" key="3">
    <source>
        <dbReference type="ARBA" id="ARBA00022475"/>
    </source>
</evidence>
<evidence type="ECO:0000313" key="10">
    <source>
        <dbReference type="Proteomes" id="UP000448943"/>
    </source>
</evidence>
<proteinExistence type="inferred from homology"/>
<feature type="transmembrane region" description="Helical" evidence="7">
    <location>
        <begin position="62"/>
        <end position="84"/>
    </location>
</feature>
<feature type="transmembrane region" description="Helical" evidence="7">
    <location>
        <begin position="6"/>
        <end position="26"/>
    </location>
</feature>
<name>A0A6N9PYT0_9BACL</name>
<dbReference type="InterPro" id="IPR007353">
    <property type="entry name" value="DUF421"/>
</dbReference>
<comment type="subcellular location">
    <subcellularLocation>
        <location evidence="1">Cell membrane</location>
        <topology evidence="1">Multi-pass membrane protein</topology>
    </subcellularLocation>
</comment>